<accession>A0A016U4D5</accession>
<dbReference type="Proteomes" id="UP000024635">
    <property type="component" value="Unassembled WGS sequence"/>
</dbReference>
<proteinExistence type="predicted"/>
<name>A0A016U4D5_9BILA</name>
<reference evidence="2" key="1">
    <citation type="journal article" date="2015" name="Nat. Genet.">
        <title>The genome and transcriptome of the zoonotic hookworm Ancylostoma ceylanicum identify infection-specific gene families.</title>
        <authorList>
            <person name="Schwarz E.M."/>
            <person name="Hu Y."/>
            <person name="Antoshechkin I."/>
            <person name="Miller M.M."/>
            <person name="Sternberg P.W."/>
            <person name="Aroian R.V."/>
        </authorList>
    </citation>
    <scope>NUCLEOTIDE SEQUENCE</scope>
    <source>
        <strain evidence="2">HY135</strain>
    </source>
</reference>
<gene>
    <name evidence="1" type="primary">Acey_s0059.g3001</name>
    <name evidence="1" type="ORF">Y032_0059g3001</name>
</gene>
<comment type="caution">
    <text evidence="1">The sequence shown here is derived from an EMBL/GenBank/DDBJ whole genome shotgun (WGS) entry which is preliminary data.</text>
</comment>
<dbReference type="AlphaFoldDB" id="A0A016U4D5"/>
<dbReference type="EMBL" id="JARK01001395">
    <property type="protein sequence ID" value="EYC09692.1"/>
    <property type="molecule type" value="Genomic_DNA"/>
</dbReference>
<protein>
    <submittedName>
        <fullName evidence="1">Uncharacterized protein</fullName>
    </submittedName>
</protein>
<keyword evidence="2" id="KW-1185">Reference proteome</keyword>
<organism evidence="1 2">
    <name type="scientific">Ancylostoma ceylanicum</name>
    <dbReference type="NCBI Taxonomy" id="53326"/>
    <lineage>
        <taxon>Eukaryota</taxon>
        <taxon>Metazoa</taxon>
        <taxon>Ecdysozoa</taxon>
        <taxon>Nematoda</taxon>
        <taxon>Chromadorea</taxon>
        <taxon>Rhabditida</taxon>
        <taxon>Rhabditina</taxon>
        <taxon>Rhabditomorpha</taxon>
        <taxon>Strongyloidea</taxon>
        <taxon>Ancylostomatidae</taxon>
        <taxon>Ancylostomatinae</taxon>
        <taxon>Ancylostoma</taxon>
    </lineage>
</organism>
<evidence type="ECO:0000313" key="2">
    <source>
        <dbReference type="Proteomes" id="UP000024635"/>
    </source>
</evidence>
<sequence>MRSFSSARYQNTIKRCERTTVRYVTLSPLINVTVTPLSLCSQWSIGLCHSEPPRCFTKRVARATRLEYDNKR</sequence>
<evidence type="ECO:0000313" key="1">
    <source>
        <dbReference type="EMBL" id="EYC09692.1"/>
    </source>
</evidence>